<dbReference type="InterPro" id="IPR001129">
    <property type="entry name" value="Membr-assoc_MAPEG"/>
</dbReference>
<dbReference type="Pfam" id="PF01124">
    <property type="entry name" value="MAPEG"/>
    <property type="match status" value="1"/>
</dbReference>
<feature type="chain" id="PRO_5047542735" evidence="5">
    <location>
        <begin position="23"/>
        <end position="130"/>
    </location>
</feature>
<dbReference type="PANTHER" id="PTHR35371:SF1">
    <property type="entry name" value="BLR7753 PROTEIN"/>
    <property type="match status" value="1"/>
</dbReference>
<evidence type="ECO:0000256" key="1">
    <source>
        <dbReference type="ARBA" id="ARBA00004370"/>
    </source>
</evidence>
<accession>A0ABW7GVH7</accession>
<evidence type="ECO:0000256" key="5">
    <source>
        <dbReference type="SAM" id="SignalP"/>
    </source>
</evidence>
<keyword evidence="4" id="KW-0472">Membrane</keyword>
<sequence length="130" mass="13921">MTLAQICLLVSCLLPMGCALLAKSKGFGKRRREGGFDNHNPRAWLAGLEGWHARAQAAQGNSWEALPVFVAGLFVAHQHQADAATVDALAVGFLAARLTFIGLYLADLATLRSLAWTTGLGLSLALFFVR</sequence>
<evidence type="ECO:0000313" key="6">
    <source>
        <dbReference type="EMBL" id="MFG6465979.1"/>
    </source>
</evidence>
<evidence type="ECO:0000313" key="7">
    <source>
        <dbReference type="Proteomes" id="UP001606303"/>
    </source>
</evidence>
<evidence type="ECO:0000256" key="4">
    <source>
        <dbReference type="ARBA" id="ARBA00023136"/>
    </source>
</evidence>
<dbReference type="InterPro" id="IPR023352">
    <property type="entry name" value="MAPEG-like_dom_sf"/>
</dbReference>
<dbReference type="SUPFAM" id="SSF161084">
    <property type="entry name" value="MAPEG domain-like"/>
    <property type="match status" value="1"/>
</dbReference>
<dbReference type="Gene3D" id="1.20.120.550">
    <property type="entry name" value="Membrane associated eicosanoid/glutathione metabolism-like domain"/>
    <property type="match status" value="1"/>
</dbReference>
<comment type="caution">
    <text evidence="6">The sequence shown here is derived from an EMBL/GenBank/DDBJ whole genome shotgun (WGS) entry which is preliminary data.</text>
</comment>
<dbReference type="PANTHER" id="PTHR35371">
    <property type="entry name" value="INNER MEMBRANE PROTEIN"/>
    <property type="match status" value="1"/>
</dbReference>
<keyword evidence="7" id="KW-1185">Reference proteome</keyword>
<keyword evidence="5" id="KW-0732">Signal</keyword>
<dbReference type="EMBL" id="JBIGIB010000001">
    <property type="protein sequence ID" value="MFG6465979.1"/>
    <property type="molecule type" value="Genomic_DNA"/>
</dbReference>
<proteinExistence type="predicted"/>
<dbReference type="RefSeq" id="WP_394381976.1">
    <property type="nucleotide sequence ID" value="NZ_JBIGIB010000001.1"/>
</dbReference>
<organism evidence="6 7">
    <name type="scientific">Pelomonas baiyunensis</name>
    <dbReference type="NCBI Taxonomy" id="3299026"/>
    <lineage>
        <taxon>Bacteria</taxon>
        <taxon>Pseudomonadati</taxon>
        <taxon>Pseudomonadota</taxon>
        <taxon>Betaproteobacteria</taxon>
        <taxon>Burkholderiales</taxon>
        <taxon>Sphaerotilaceae</taxon>
        <taxon>Roseateles</taxon>
    </lineage>
</organism>
<protein>
    <submittedName>
        <fullName evidence="6">MAPEG family protein</fullName>
    </submittedName>
</protein>
<reference evidence="6 7" key="1">
    <citation type="submission" date="2024-08" db="EMBL/GenBank/DDBJ databases">
        <authorList>
            <person name="Lu H."/>
        </authorList>
    </citation>
    <scope>NUCLEOTIDE SEQUENCE [LARGE SCALE GENOMIC DNA]</scope>
    <source>
        <strain evidence="6 7">BYS87W</strain>
    </source>
</reference>
<keyword evidence="3" id="KW-1133">Transmembrane helix</keyword>
<gene>
    <name evidence="6" type="ORF">ACG01O_05110</name>
</gene>
<dbReference type="Proteomes" id="UP001606303">
    <property type="component" value="Unassembled WGS sequence"/>
</dbReference>
<comment type="subcellular location">
    <subcellularLocation>
        <location evidence="1">Membrane</location>
    </subcellularLocation>
</comment>
<name>A0ABW7GVH7_9BURK</name>
<feature type="signal peptide" evidence="5">
    <location>
        <begin position="1"/>
        <end position="22"/>
    </location>
</feature>
<evidence type="ECO:0000256" key="3">
    <source>
        <dbReference type="ARBA" id="ARBA00022989"/>
    </source>
</evidence>
<keyword evidence="2" id="KW-0812">Transmembrane</keyword>
<evidence type="ECO:0000256" key="2">
    <source>
        <dbReference type="ARBA" id="ARBA00022692"/>
    </source>
</evidence>